<evidence type="ECO:0000313" key="4">
    <source>
        <dbReference type="EMBL" id="AXA36708.1"/>
    </source>
</evidence>
<dbReference type="InterPro" id="IPR051263">
    <property type="entry name" value="C-type_cytochrome_biogenesis"/>
</dbReference>
<dbReference type="KEGG" id="schv:BRCON_1931"/>
<proteinExistence type="predicted"/>
<keyword evidence="2" id="KW-0802">TPR repeat</keyword>
<dbReference type="EMBL" id="CP030759">
    <property type="protein sequence ID" value="AXA36708.1"/>
    <property type="molecule type" value="Genomic_DNA"/>
</dbReference>
<reference evidence="4 5" key="1">
    <citation type="submission" date="2018-05" db="EMBL/GenBank/DDBJ databases">
        <title>A metagenomic window into the 2 km-deep terrestrial subsurface aquifer revealed taxonomically and functionally diverse microbial community comprising novel uncultured bacterial lineages.</title>
        <authorList>
            <person name="Kadnikov V.V."/>
            <person name="Mardanov A.V."/>
            <person name="Beletsky A.V."/>
            <person name="Banks D."/>
            <person name="Pimenov N.V."/>
            <person name="Frank Y.A."/>
            <person name="Karnachuk O.V."/>
            <person name="Ravin N.V."/>
        </authorList>
    </citation>
    <scope>NUCLEOTIDE SEQUENCE [LARGE SCALE GENOMIC DNA]</scope>
    <source>
        <strain evidence="4">BY</strain>
    </source>
</reference>
<dbReference type="PANTHER" id="PTHR47870:SF1">
    <property type="entry name" value="CYTOCHROME C-TYPE BIOGENESIS PROTEIN CCMH"/>
    <property type="match status" value="1"/>
</dbReference>
<evidence type="ECO:0000313" key="5">
    <source>
        <dbReference type="Proteomes" id="UP000262583"/>
    </source>
</evidence>
<dbReference type="GO" id="GO:0017004">
    <property type="term" value="P:cytochrome complex assembly"/>
    <property type="evidence" value="ECO:0007669"/>
    <property type="project" value="UniProtKB-KW"/>
</dbReference>
<dbReference type="Proteomes" id="UP000262583">
    <property type="component" value="Chromosome"/>
</dbReference>
<dbReference type="PANTHER" id="PTHR47870">
    <property type="entry name" value="CYTOCHROME C-TYPE BIOGENESIS PROTEIN CCMH"/>
    <property type="match status" value="1"/>
</dbReference>
<accession>A0A2Z4Y797</accession>
<dbReference type="InterPro" id="IPR011990">
    <property type="entry name" value="TPR-like_helical_dom_sf"/>
</dbReference>
<feature type="repeat" description="TPR" evidence="2">
    <location>
        <begin position="88"/>
        <end position="121"/>
    </location>
</feature>
<feature type="region of interest" description="Disordered" evidence="3">
    <location>
        <begin position="211"/>
        <end position="232"/>
    </location>
</feature>
<dbReference type="SMART" id="SM00028">
    <property type="entry name" value="TPR"/>
    <property type="match status" value="2"/>
</dbReference>
<dbReference type="PROSITE" id="PS50005">
    <property type="entry name" value="TPR"/>
    <property type="match status" value="2"/>
</dbReference>
<dbReference type="Gene3D" id="1.25.40.10">
    <property type="entry name" value="Tetratricopeptide repeat domain"/>
    <property type="match status" value="1"/>
</dbReference>
<evidence type="ECO:0000256" key="1">
    <source>
        <dbReference type="ARBA" id="ARBA00022748"/>
    </source>
</evidence>
<organism evidence="4 5">
    <name type="scientific">Sumerlaea chitinivorans</name>
    <dbReference type="NCBI Taxonomy" id="2250252"/>
    <lineage>
        <taxon>Bacteria</taxon>
        <taxon>Candidatus Sumerlaeota</taxon>
        <taxon>Candidatus Sumerlaeia</taxon>
        <taxon>Candidatus Sumerlaeales</taxon>
        <taxon>Candidatus Sumerlaeaceae</taxon>
        <taxon>Candidatus Sumerlaea</taxon>
    </lineage>
</organism>
<gene>
    <name evidence="4" type="ORF">BRCON_1931</name>
</gene>
<sequence>MLPGLIALRLTKLREKRAVKRIVAMGKETLLLLRRSGKWLCVVASLLLLVACAERDEYKLGKKQLESGDLATALRTFERVVQKDPKHVRAWRKIGTIHLRQNEFEEAVAAFRHATELEPDDAELLTLYAIALDRAGRRMEAEDVARRALAMPDAQKDDKLRQRLMKFVGGEAAGSHPMPTHGGAVAATSEAGTTASLSDEKTTLALERELEPCDPLPSGPLTDEDLKRLVPDDSPGQVRIRWRTESQEDNYGFNIYRAESPDGPYTKINKGIIPGAGTTNIPHDYCYVDRPLPRGKVFYYYIESVSNAGVSEILEGTKGTRVKVKTVEEEREWLRRKALGLDVATTPAQATTETSPTAAKATPTPVVLRGVVRFSLSETTSTAAQDPIF</sequence>
<evidence type="ECO:0000256" key="3">
    <source>
        <dbReference type="SAM" id="MobiDB-lite"/>
    </source>
</evidence>
<dbReference type="SUPFAM" id="SSF48452">
    <property type="entry name" value="TPR-like"/>
    <property type="match status" value="1"/>
</dbReference>
<feature type="repeat" description="TPR" evidence="2">
    <location>
        <begin position="54"/>
        <end position="87"/>
    </location>
</feature>
<name>A0A2Z4Y797_SUMC1</name>
<protein>
    <submittedName>
        <fullName evidence="4">Uncharacterized protein</fullName>
    </submittedName>
</protein>
<dbReference type="Gene3D" id="2.60.40.10">
    <property type="entry name" value="Immunoglobulins"/>
    <property type="match status" value="1"/>
</dbReference>
<dbReference type="PROSITE" id="PS50293">
    <property type="entry name" value="TPR_REGION"/>
    <property type="match status" value="1"/>
</dbReference>
<keyword evidence="1" id="KW-0201">Cytochrome c-type biogenesis</keyword>
<dbReference type="GO" id="GO:0005886">
    <property type="term" value="C:plasma membrane"/>
    <property type="evidence" value="ECO:0007669"/>
    <property type="project" value="TreeGrafter"/>
</dbReference>
<dbReference type="Pfam" id="PF14559">
    <property type="entry name" value="TPR_19"/>
    <property type="match status" value="1"/>
</dbReference>
<dbReference type="AlphaFoldDB" id="A0A2Z4Y797"/>
<dbReference type="InterPro" id="IPR019734">
    <property type="entry name" value="TPR_rpt"/>
</dbReference>
<dbReference type="InterPro" id="IPR013783">
    <property type="entry name" value="Ig-like_fold"/>
</dbReference>
<evidence type="ECO:0000256" key="2">
    <source>
        <dbReference type="PROSITE-ProRule" id="PRU00339"/>
    </source>
</evidence>